<dbReference type="GO" id="GO:0000124">
    <property type="term" value="C:SAGA complex"/>
    <property type="evidence" value="ECO:0007669"/>
    <property type="project" value="TreeGrafter"/>
</dbReference>
<dbReference type="GO" id="GO:0005634">
    <property type="term" value="C:nucleus"/>
    <property type="evidence" value="ECO:0007669"/>
    <property type="project" value="TreeGrafter"/>
</dbReference>
<dbReference type="Pfam" id="PF00454">
    <property type="entry name" value="PI3_PI4_kinase"/>
    <property type="match status" value="1"/>
</dbReference>
<name>A0A3Q0JCP9_DIACI</name>
<dbReference type="KEGG" id="dci:113471332"/>
<dbReference type="Proteomes" id="UP000079169">
    <property type="component" value="Unplaced"/>
</dbReference>
<dbReference type="SUPFAM" id="SSF56112">
    <property type="entry name" value="Protein kinase-like (PK-like)"/>
    <property type="match status" value="1"/>
</dbReference>
<gene>
    <name evidence="3" type="primary">LOC113471332</name>
</gene>
<evidence type="ECO:0000313" key="3">
    <source>
        <dbReference type="RefSeq" id="XP_026686216.1"/>
    </source>
</evidence>
<evidence type="ECO:0000313" key="2">
    <source>
        <dbReference type="Proteomes" id="UP000079169"/>
    </source>
</evidence>
<organism evidence="2 3">
    <name type="scientific">Diaphorina citri</name>
    <name type="common">Asian citrus psyllid</name>
    <dbReference type="NCBI Taxonomy" id="121845"/>
    <lineage>
        <taxon>Eukaryota</taxon>
        <taxon>Metazoa</taxon>
        <taxon>Ecdysozoa</taxon>
        <taxon>Arthropoda</taxon>
        <taxon>Hexapoda</taxon>
        <taxon>Insecta</taxon>
        <taxon>Pterygota</taxon>
        <taxon>Neoptera</taxon>
        <taxon>Paraneoptera</taxon>
        <taxon>Hemiptera</taxon>
        <taxon>Sternorrhyncha</taxon>
        <taxon>Psylloidea</taxon>
        <taxon>Psyllidae</taxon>
        <taxon>Diaphorininae</taxon>
        <taxon>Diaphorina</taxon>
    </lineage>
</organism>
<dbReference type="InterPro" id="IPR000403">
    <property type="entry name" value="PI3/4_kinase_cat_dom"/>
</dbReference>
<keyword evidence="2" id="KW-1185">Reference proteome</keyword>
<dbReference type="InterPro" id="IPR011009">
    <property type="entry name" value="Kinase-like_dom_sf"/>
</dbReference>
<dbReference type="PROSITE" id="PS50290">
    <property type="entry name" value="PI3_4_KINASE_3"/>
    <property type="match status" value="1"/>
</dbReference>
<dbReference type="PANTHER" id="PTHR11139">
    <property type="entry name" value="ATAXIA TELANGIECTASIA MUTATED ATM -RELATED"/>
    <property type="match status" value="1"/>
</dbReference>
<dbReference type="GO" id="GO:0006355">
    <property type="term" value="P:regulation of DNA-templated transcription"/>
    <property type="evidence" value="ECO:0007669"/>
    <property type="project" value="TreeGrafter"/>
</dbReference>
<dbReference type="RefSeq" id="XP_026686216.1">
    <property type="nucleotide sequence ID" value="XM_026830415.1"/>
</dbReference>
<dbReference type="InterPro" id="IPR050517">
    <property type="entry name" value="DDR_Repair_Kinase"/>
</dbReference>
<dbReference type="GeneID" id="113471332"/>
<dbReference type="PaxDb" id="121845-A0A3Q0JCP9"/>
<dbReference type="GO" id="GO:0035267">
    <property type="term" value="C:NuA4 histone acetyltransferase complex"/>
    <property type="evidence" value="ECO:0007669"/>
    <property type="project" value="TreeGrafter"/>
</dbReference>
<dbReference type="AlphaFoldDB" id="A0A3Q0JCP9"/>
<dbReference type="STRING" id="121845.A0A3Q0JCP9"/>
<dbReference type="PANTHER" id="PTHR11139:SF1">
    <property type="entry name" value="TRANSFORMATION_TRANSCRIPTION DOMAIN-ASSOCIATED PROTEIN"/>
    <property type="match status" value="1"/>
</dbReference>
<sequence length="142" mass="16743">MIHKVYSILFYRFMPRVDIVEKHNTAARRLYIRGHNGKIYPYLVMNDSGLSDSRRDERVLQLLRMLNHYLAKQKETSKRFLHFTVPRVVPVSAQLRLVEDNPASLSLLDIYKTSCSQIKIDYELPIVRYYDRLGTLQSRGNV</sequence>
<proteinExistence type="predicted"/>
<accession>A0A3Q0JCP9</accession>
<reference evidence="3" key="1">
    <citation type="submission" date="2025-08" db="UniProtKB">
        <authorList>
            <consortium name="RefSeq"/>
        </authorList>
    </citation>
    <scope>IDENTIFICATION</scope>
</reference>
<feature type="domain" description="PI3K/PI4K catalytic" evidence="1">
    <location>
        <begin position="14"/>
        <end position="142"/>
    </location>
</feature>
<dbReference type="GO" id="GO:0006281">
    <property type="term" value="P:DNA repair"/>
    <property type="evidence" value="ECO:0007669"/>
    <property type="project" value="TreeGrafter"/>
</dbReference>
<evidence type="ECO:0000259" key="1">
    <source>
        <dbReference type="PROSITE" id="PS50290"/>
    </source>
</evidence>
<protein>
    <submittedName>
        <fullName evidence="3">Transformation/transcription domain-associated protein-like</fullName>
    </submittedName>
</protein>